<dbReference type="InterPro" id="IPR002734">
    <property type="entry name" value="RibDG_C"/>
</dbReference>
<feature type="domain" description="Bacterial bifunctional deaminase-reductase C-terminal" evidence="4">
    <location>
        <begin position="25"/>
        <end position="216"/>
    </location>
</feature>
<evidence type="ECO:0000256" key="1">
    <source>
        <dbReference type="ARBA" id="ARBA00005104"/>
    </source>
</evidence>
<dbReference type="RefSeq" id="WP_343947864.1">
    <property type="nucleotide sequence ID" value="NZ_BAAAHQ010000001.1"/>
</dbReference>
<dbReference type="SUPFAM" id="SSF53597">
    <property type="entry name" value="Dihydrofolate reductase-like"/>
    <property type="match status" value="1"/>
</dbReference>
<comment type="caution">
    <text evidence="5">The sequence shown here is derived from an EMBL/GenBank/DDBJ whole genome shotgun (WGS) entry which is preliminary data.</text>
</comment>
<evidence type="ECO:0000256" key="3">
    <source>
        <dbReference type="ARBA" id="ARBA00023002"/>
    </source>
</evidence>
<evidence type="ECO:0000313" key="5">
    <source>
        <dbReference type="EMBL" id="GAA0912653.1"/>
    </source>
</evidence>
<keyword evidence="6" id="KW-1185">Reference proteome</keyword>
<accession>A0ABN1NNU8</accession>
<comment type="pathway">
    <text evidence="1">Cofactor biosynthesis; riboflavin biosynthesis.</text>
</comment>
<gene>
    <name evidence="5" type="ORF">GCM10009560_03650</name>
</gene>
<dbReference type="PANTHER" id="PTHR38011">
    <property type="entry name" value="DIHYDROFOLATE REDUCTASE FAMILY PROTEIN (AFU_ORTHOLOGUE AFUA_8G06820)"/>
    <property type="match status" value="1"/>
</dbReference>
<name>A0ABN1NNU8_9ACTN</name>
<dbReference type="InterPro" id="IPR050765">
    <property type="entry name" value="Riboflavin_Biosynth_HTPR"/>
</dbReference>
<keyword evidence="3" id="KW-0560">Oxidoreductase</keyword>
<dbReference type="EMBL" id="BAAAHQ010000001">
    <property type="protein sequence ID" value="GAA0912653.1"/>
    <property type="molecule type" value="Genomic_DNA"/>
</dbReference>
<evidence type="ECO:0000259" key="4">
    <source>
        <dbReference type="Pfam" id="PF01872"/>
    </source>
</evidence>
<proteinExistence type="predicted"/>
<dbReference type="Proteomes" id="UP001501578">
    <property type="component" value="Unassembled WGS sequence"/>
</dbReference>
<evidence type="ECO:0000313" key="6">
    <source>
        <dbReference type="Proteomes" id="UP001501578"/>
    </source>
</evidence>
<keyword evidence="2" id="KW-0521">NADP</keyword>
<dbReference type="InterPro" id="IPR024072">
    <property type="entry name" value="DHFR-like_dom_sf"/>
</dbReference>
<reference evidence="5 6" key="1">
    <citation type="journal article" date="2019" name="Int. J. Syst. Evol. Microbiol.">
        <title>The Global Catalogue of Microorganisms (GCM) 10K type strain sequencing project: providing services to taxonomists for standard genome sequencing and annotation.</title>
        <authorList>
            <consortium name="The Broad Institute Genomics Platform"/>
            <consortium name="The Broad Institute Genome Sequencing Center for Infectious Disease"/>
            <person name="Wu L."/>
            <person name="Ma J."/>
        </authorList>
    </citation>
    <scope>NUCLEOTIDE SEQUENCE [LARGE SCALE GENOMIC DNA]</scope>
    <source>
        <strain evidence="5 6">JCM 11136</strain>
    </source>
</reference>
<evidence type="ECO:0000256" key="2">
    <source>
        <dbReference type="ARBA" id="ARBA00022857"/>
    </source>
</evidence>
<sequence length="229" mass="24128">MRSLYPDVREDPPLEELYAYPRDAWLRVNMVASVDGAAWLDGLSGGLSGKADRRVFGVLRGLADVIVAGAATVRAEGYRPARRRPGRDAPPPIAVVSAGLDLDFGAPLFTEAESRTIVITCESAPADRLASAAGCAEVIVAGGDRVVPARALAALRERGLGRVLCEGGPRLNAQFAAAGLIDELCLTVSPMLVGGPAARILDGEGCQVPLTLAHMIEDDGTLFHRYVRT</sequence>
<dbReference type="Gene3D" id="3.40.430.10">
    <property type="entry name" value="Dihydrofolate Reductase, subunit A"/>
    <property type="match status" value="1"/>
</dbReference>
<organism evidence="5 6">
    <name type="scientific">Nonomuraea longicatena</name>
    <dbReference type="NCBI Taxonomy" id="83682"/>
    <lineage>
        <taxon>Bacteria</taxon>
        <taxon>Bacillati</taxon>
        <taxon>Actinomycetota</taxon>
        <taxon>Actinomycetes</taxon>
        <taxon>Streptosporangiales</taxon>
        <taxon>Streptosporangiaceae</taxon>
        <taxon>Nonomuraea</taxon>
    </lineage>
</organism>
<dbReference type="PANTHER" id="PTHR38011:SF7">
    <property type="entry name" value="2,5-DIAMINO-6-RIBOSYLAMINO-4(3H)-PYRIMIDINONE 5'-PHOSPHATE REDUCTASE"/>
    <property type="match status" value="1"/>
</dbReference>
<protein>
    <submittedName>
        <fullName evidence="5">Pyrimidine reductase family protein</fullName>
    </submittedName>
</protein>
<dbReference type="Pfam" id="PF01872">
    <property type="entry name" value="RibD_C"/>
    <property type="match status" value="1"/>
</dbReference>